<reference evidence="1 2" key="1">
    <citation type="submission" date="2017-11" db="EMBL/GenBank/DDBJ databases">
        <title>Complete genome sequence of Herbaspirillum rubrisubalbicans DSM 11543.</title>
        <authorList>
            <person name="Chen M."/>
            <person name="An Q."/>
        </authorList>
    </citation>
    <scope>NUCLEOTIDE SEQUENCE [LARGE SCALE GENOMIC DNA]</scope>
    <source>
        <strain evidence="1 2">DSM 11543</strain>
    </source>
</reference>
<accession>A0AAD0U5X8</accession>
<organism evidence="1 2">
    <name type="scientific">Herbaspirillum rubrisubalbicans</name>
    <dbReference type="NCBI Taxonomy" id="80842"/>
    <lineage>
        <taxon>Bacteria</taxon>
        <taxon>Pseudomonadati</taxon>
        <taxon>Pseudomonadota</taxon>
        <taxon>Betaproteobacteria</taxon>
        <taxon>Burkholderiales</taxon>
        <taxon>Oxalobacteraceae</taxon>
        <taxon>Herbaspirillum</taxon>
    </lineage>
</organism>
<protein>
    <submittedName>
        <fullName evidence="1">Uncharacterized protein</fullName>
    </submittedName>
</protein>
<proteinExistence type="predicted"/>
<sequence length="244" mass="25991">MLAAGAAGTGGEGEEFSFIPEKLRVSSEDGKFDLAASSKKMAEAYGNLEKRFGSGDVPPKSAEEYAVTVPDAFKESWKPEEDQSFQDFRAKAFEAGMTQKQLDLVMGQYFDMAPKLVAGAAVMDSTACTTELQKEWATPATFQRNVGLAYSAASALAGKAGMDVQQIMTGPLANNPQFLKLMAALGPELAEDKNPNGGDVMSADAIEDLMASEAYTNPGHKDHARVSQKVKAHFEKAYGTEAAA</sequence>
<name>A0AAD0U5X8_9BURK</name>
<dbReference type="Proteomes" id="UP000269199">
    <property type="component" value="Chromosome"/>
</dbReference>
<gene>
    <name evidence="1" type="ORF">RC54_03945</name>
</gene>
<dbReference type="AlphaFoldDB" id="A0AAD0U5X8"/>
<dbReference type="EMBL" id="CP024996">
    <property type="protein sequence ID" value="AYR23021.1"/>
    <property type="molecule type" value="Genomic_DNA"/>
</dbReference>
<evidence type="ECO:0000313" key="1">
    <source>
        <dbReference type="EMBL" id="AYR23021.1"/>
    </source>
</evidence>
<evidence type="ECO:0000313" key="2">
    <source>
        <dbReference type="Proteomes" id="UP000269199"/>
    </source>
</evidence>